<feature type="region of interest" description="Disordered" evidence="1">
    <location>
        <begin position="1"/>
        <end position="53"/>
    </location>
</feature>
<sequence>MSSPQRSPKSPRTFDSIKLRHTTKNVVTPFNKQNSPHSNSSPVKSPSVYSSPSKMVTKNEFDTMLEYDPLYPPVRNSKLSQSLYELSVHLRTVSDVRDQILYFRDNAPLVNYKYSCVTDLLFASAKCPPDMLFFLLTMAAKMVKLGNVAPAKHLRIYIKICQHLLLMNYFFISFKVEQDKAKHKIRKMLALFQGVLAENRTGKSGKLSTRQIEKYLESRNVELLEISDNENNDDFDEDKSSNVCLSVSNKNGTLNYKPKIDIDELASVRLDVDPDHYTKEEQNSINFISELNAGIPLASLKNSMKVFLASKDDLFERRKRGATVIKTMNQDLIRQILRLVSLFASWDVAYDASLAVWEVMQKSDDFDVDALLSQLPVSYGDFLVEALKTFAEASGLQFTDVDNPY</sequence>
<feature type="compositionally biased region" description="Low complexity" evidence="1">
    <location>
        <begin position="34"/>
        <end position="53"/>
    </location>
</feature>
<dbReference type="Proteomes" id="UP000179807">
    <property type="component" value="Unassembled WGS sequence"/>
</dbReference>
<feature type="compositionally biased region" description="Polar residues" evidence="1">
    <location>
        <begin position="1"/>
        <end position="10"/>
    </location>
</feature>
<name>A0A1J4KFZ1_9EUKA</name>
<accession>A0A1J4KFZ1</accession>
<comment type="caution">
    <text evidence="2">The sequence shown here is derived from an EMBL/GenBank/DDBJ whole genome shotgun (WGS) entry which is preliminary data.</text>
</comment>
<evidence type="ECO:0000313" key="3">
    <source>
        <dbReference type="Proteomes" id="UP000179807"/>
    </source>
</evidence>
<feature type="compositionally biased region" description="Polar residues" evidence="1">
    <location>
        <begin position="24"/>
        <end position="33"/>
    </location>
</feature>
<evidence type="ECO:0000256" key="1">
    <source>
        <dbReference type="SAM" id="MobiDB-lite"/>
    </source>
</evidence>
<gene>
    <name evidence="2" type="ORF">TRFO_04866</name>
</gene>
<reference evidence="2" key="1">
    <citation type="submission" date="2016-10" db="EMBL/GenBank/DDBJ databases">
        <authorList>
            <person name="Benchimol M."/>
            <person name="Almeida L.G."/>
            <person name="Vasconcelos A.T."/>
            <person name="Perreira-Neves A."/>
            <person name="Rosa I.A."/>
            <person name="Tasca T."/>
            <person name="Bogo M.R."/>
            <person name="de Souza W."/>
        </authorList>
    </citation>
    <scope>NUCLEOTIDE SEQUENCE [LARGE SCALE GENOMIC DNA]</scope>
    <source>
        <strain evidence="2">K</strain>
    </source>
</reference>
<dbReference type="EMBL" id="MLAK01000671">
    <property type="protein sequence ID" value="OHT08269.1"/>
    <property type="molecule type" value="Genomic_DNA"/>
</dbReference>
<evidence type="ECO:0000313" key="2">
    <source>
        <dbReference type="EMBL" id="OHT08269.1"/>
    </source>
</evidence>
<dbReference type="RefSeq" id="XP_068361405.1">
    <property type="nucleotide sequence ID" value="XM_068492142.1"/>
</dbReference>
<dbReference type="GeneID" id="94826846"/>
<organism evidence="2 3">
    <name type="scientific">Tritrichomonas foetus</name>
    <dbReference type="NCBI Taxonomy" id="1144522"/>
    <lineage>
        <taxon>Eukaryota</taxon>
        <taxon>Metamonada</taxon>
        <taxon>Parabasalia</taxon>
        <taxon>Tritrichomonadida</taxon>
        <taxon>Tritrichomonadidae</taxon>
        <taxon>Tritrichomonas</taxon>
    </lineage>
</organism>
<proteinExistence type="predicted"/>
<dbReference type="VEuPathDB" id="TrichDB:TRFO_04866"/>
<dbReference type="AlphaFoldDB" id="A0A1J4KFZ1"/>
<protein>
    <submittedName>
        <fullName evidence="2">Uncharacterized protein</fullName>
    </submittedName>
</protein>
<keyword evidence="3" id="KW-1185">Reference proteome</keyword>